<evidence type="ECO:0000256" key="4">
    <source>
        <dbReference type="ARBA" id="ARBA00022989"/>
    </source>
</evidence>
<feature type="transmembrane region" description="Helical" evidence="6">
    <location>
        <begin position="86"/>
        <end position="104"/>
    </location>
</feature>
<evidence type="ECO:0000256" key="5">
    <source>
        <dbReference type="ARBA" id="ARBA00023136"/>
    </source>
</evidence>
<dbReference type="GO" id="GO:0022857">
    <property type="term" value="F:transmembrane transporter activity"/>
    <property type="evidence" value="ECO:0007669"/>
    <property type="project" value="InterPro"/>
</dbReference>
<keyword evidence="4 6" id="KW-1133">Transmembrane helix</keyword>
<feature type="transmembrane region" description="Helical" evidence="6">
    <location>
        <begin position="21"/>
        <end position="46"/>
    </location>
</feature>
<name>A0A2K8N385_9BACL</name>
<keyword evidence="5 6" id="KW-0472">Membrane</keyword>
<keyword evidence="2" id="KW-0813">Transport</keyword>
<keyword evidence="3 6" id="KW-0812">Transmembrane</keyword>
<feature type="transmembrane region" description="Helical" evidence="6">
    <location>
        <begin position="172"/>
        <end position="194"/>
    </location>
</feature>
<feature type="transmembrane region" description="Helical" evidence="6">
    <location>
        <begin position="351"/>
        <end position="372"/>
    </location>
</feature>
<evidence type="ECO:0000256" key="6">
    <source>
        <dbReference type="SAM" id="Phobius"/>
    </source>
</evidence>
<dbReference type="SUPFAM" id="SSF103473">
    <property type="entry name" value="MFS general substrate transporter"/>
    <property type="match status" value="1"/>
</dbReference>
<dbReference type="EMBL" id="CP024955">
    <property type="protein sequence ID" value="ATY83971.1"/>
    <property type="molecule type" value="Genomic_DNA"/>
</dbReference>
<feature type="transmembrane region" description="Helical" evidence="6">
    <location>
        <begin position="384"/>
        <end position="408"/>
    </location>
</feature>
<evidence type="ECO:0000256" key="3">
    <source>
        <dbReference type="ARBA" id="ARBA00022692"/>
    </source>
</evidence>
<comment type="subcellular location">
    <subcellularLocation>
        <location evidence="1">Cell membrane</location>
        <topology evidence="1">Multi-pass membrane protein</topology>
    </subcellularLocation>
</comment>
<dbReference type="Gene3D" id="1.20.1250.20">
    <property type="entry name" value="MFS general substrate transporter like domains"/>
    <property type="match status" value="1"/>
</dbReference>
<feature type="domain" description="Major facilitator superfamily (MFS) profile" evidence="7">
    <location>
        <begin position="21"/>
        <end position="439"/>
    </location>
</feature>
<dbReference type="GO" id="GO:0005886">
    <property type="term" value="C:plasma membrane"/>
    <property type="evidence" value="ECO:0007669"/>
    <property type="project" value="UniProtKB-SubCell"/>
</dbReference>
<dbReference type="CDD" id="cd17316">
    <property type="entry name" value="MFS_SV2_like"/>
    <property type="match status" value="1"/>
</dbReference>
<dbReference type="InterPro" id="IPR005829">
    <property type="entry name" value="Sugar_transporter_CS"/>
</dbReference>
<feature type="transmembrane region" description="Helical" evidence="6">
    <location>
        <begin position="145"/>
        <end position="166"/>
    </location>
</feature>
<dbReference type="PANTHER" id="PTHR23511:SF34">
    <property type="entry name" value="SYNAPTIC VESICLE GLYCOPROTEIN 2"/>
    <property type="match status" value="1"/>
</dbReference>
<protein>
    <submittedName>
        <fullName evidence="8">MFS transporter</fullName>
    </submittedName>
</protein>
<feature type="transmembrane region" description="Helical" evidence="6">
    <location>
        <begin position="326"/>
        <end position="345"/>
    </location>
</feature>
<organism evidence="8 9">
    <name type="scientific">Kyrpidia spormannii</name>
    <dbReference type="NCBI Taxonomy" id="2055160"/>
    <lineage>
        <taxon>Bacteria</taxon>
        <taxon>Bacillati</taxon>
        <taxon>Bacillota</taxon>
        <taxon>Bacilli</taxon>
        <taxon>Bacillales</taxon>
        <taxon>Alicyclobacillaceae</taxon>
        <taxon>Kyrpidia</taxon>
    </lineage>
</organism>
<dbReference type="InterPro" id="IPR036259">
    <property type="entry name" value="MFS_trans_sf"/>
</dbReference>
<sequence length="448" mass="49088">MDGQIAARLDRLPVTSLHRKLMWLVGIGVFFDLYDVFLAGIMVNVFKSTFGIGAGQQSAFIAAGFIGMFVGAATLGGLSDRYGRRTMYLVNLGIYSLFTLLAGFGQSFEWILVCRIIAGLGLGAELPLSDAYLSEMLPARVRGRYIAIAYTLGFCAVPVVGFIARWLVPTQILGLAGWRWVFILGAVGAILVWIGRRGLPESPRWLEVHGRREEAERYAAQMEETAIQEGRGTLPPPQPLAVEPSERIPIADLFRGEYRKRTIMLWLFQILQTVGYYGFGSLGPLVLAHKGFDIVNTLMYSGIMFLGYPIGSLLSLPIIERWERKAWICSTAFGMAVFGLLFAYSTSAAGVLIFGFLYTAVSNIFSNAFHVYQAEIYPTRVRGTAVGSAYSLSRLTSAVMPFVLVPLLQSRGAAAMYGVVALAMLVLIADIAWLGPRTTKKALEQVSA</sequence>
<evidence type="ECO:0000256" key="1">
    <source>
        <dbReference type="ARBA" id="ARBA00004651"/>
    </source>
</evidence>
<evidence type="ECO:0000313" key="9">
    <source>
        <dbReference type="Proteomes" id="UP000231932"/>
    </source>
</evidence>
<dbReference type="PANTHER" id="PTHR23511">
    <property type="entry name" value="SYNAPTIC VESICLE GLYCOPROTEIN 2"/>
    <property type="match status" value="1"/>
</dbReference>
<dbReference type="PROSITE" id="PS00217">
    <property type="entry name" value="SUGAR_TRANSPORT_2"/>
    <property type="match status" value="1"/>
</dbReference>
<reference evidence="9" key="1">
    <citation type="submission" date="2017-11" db="EMBL/GenBank/DDBJ databases">
        <title>Complete Genome Sequence of Kyrpidia sp. Strain EA-1, a thermophilic, hydrogen-oxidizing Bacterium, isolated from the Azores.</title>
        <authorList>
            <person name="Reiner J.E."/>
            <person name="Lapp C.J."/>
            <person name="Bunk B."/>
            <person name="Gescher J."/>
        </authorList>
    </citation>
    <scope>NUCLEOTIDE SEQUENCE [LARGE SCALE GENOMIC DNA]</scope>
    <source>
        <strain evidence="9">EA-1</strain>
    </source>
</reference>
<dbReference type="OrthoDB" id="9787026at2"/>
<accession>A0A2K8N385</accession>
<dbReference type="Proteomes" id="UP000231932">
    <property type="component" value="Chromosome"/>
</dbReference>
<dbReference type="PROSITE" id="PS50850">
    <property type="entry name" value="MFS"/>
    <property type="match status" value="1"/>
</dbReference>
<dbReference type="InterPro" id="IPR020846">
    <property type="entry name" value="MFS_dom"/>
</dbReference>
<proteinExistence type="predicted"/>
<dbReference type="AlphaFoldDB" id="A0A2K8N385"/>
<keyword evidence="9" id="KW-1185">Reference proteome</keyword>
<evidence type="ECO:0000256" key="2">
    <source>
        <dbReference type="ARBA" id="ARBA00022448"/>
    </source>
</evidence>
<feature type="transmembrane region" description="Helical" evidence="6">
    <location>
        <begin position="58"/>
        <end position="79"/>
    </location>
</feature>
<gene>
    <name evidence="8" type="ORF">CVV65_02515</name>
</gene>
<feature type="transmembrane region" description="Helical" evidence="6">
    <location>
        <begin position="299"/>
        <end position="319"/>
    </location>
</feature>
<dbReference type="InterPro" id="IPR005828">
    <property type="entry name" value="MFS_sugar_transport-like"/>
</dbReference>
<evidence type="ECO:0000259" key="7">
    <source>
        <dbReference type="PROSITE" id="PS50850"/>
    </source>
</evidence>
<feature type="transmembrane region" description="Helical" evidence="6">
    <location>
        <begin position="414"/>
        <end position="435"/>
    </location>
</feature>
<dbReference type="RefSeq" id="WP_100666806.1">
    <property type="nucleotide sequence ID" value="NZ_CP024955.1"/>
</dbReference>
<dbReference type="Pfam" id="PF00083">
    <property type="entry name" value="Sugar_tr"/>
    <property type="match status" value="1"/>
</dbReference>
<feature type="transmembrane region" description="Helical" evidence="6">
    <location>
        <begin position="110"/>
        <end position="133"/>
    </location>
</feature>
<feature type="transmembrane region" description="Helical" evidence="6">
    <location>
        <begin position="263"/>
        <end position="279"/>
    </location>
</feature>
<evidence type="ECO:0000313" key="8">
    <source>
        <dbReference type="EMBL" id="ATY83971.1"/>
    </source>
</evidence>
<dbReference type="KEGG" id="kyr:CVV65_02515"/>